<feature type="transmembrane region" description="Helical" evidence="7">
    <location>
        <begin position="88"/>
        <end position="106"/>
    </location>
</feature>
<evidence type="ECO:0000256" key="2">
    <source>
        <dbReference type="ARBA" id="ARBA00009773"/>
    </source>
</evidence>
<protein>
    <submittedName>
        <fullName evidence="8">AI-2E family transporter</fullName>
    </submittedName>
</protein>
<sequence length="446" mass="46555">MAQNLRRIRQSYPAGPRGSTFGANPPDEPDDPIRMGNPMRWQRRKPPRAASLGTVGAVPAPGSAPGSGATVIPAPNLAPPRGLPRGDAILIGLAGATVVAFGLAAIRSIAAPVLLALILTICVHPLRNALERRGVPRGLATGSVAAAVFLVLGGFMAALLLALAQFPTLLNQYSTELAEMAAALGVVLTNFGVGTEQVQTIVSGFDPERIAAFVTNLLGNVAGLTGTLVVIVTTLLLMAMDASYLHTLLRELEPARPSLVDALRTYGSNVRRYMVTTTVLGVVQGALNSLALVLLGVPGAFLWGVLSFLGSFIPNLGYLVALIPPVIFGFLEGGWETAIAVVIVYTLVNAIVQGAIQSRLVSNAVALSQTITFVSLLVWSAIIGPIGALLATPLTLLMRMLLVDSDPAARWLRPLLGDVTATRALMASESAARKASRRARKTAPDA</sequence>
<evidence type="ECO:0000256" key="7">
    <source>
        <dbReference type="SAM" id="Phobius"/>
    </source>
</evidence>
<dbReference type="InterPro" id="IPR002549">
    <property type="entry name" value="AI-2E-like"/>
</dbReference>
<keyword evidence="4 7" id="KW-1133">Transmembrane helix</keyword>
<gene>
    <name evidence="8" type="ORF">E3T28_11260</name>
</gene>
<comment type="caution">
    <text evidence="8">The sequence shown here is derived from an EMBL/GenBank/DDBJ whole genome shotgun (WGS) entry which is preliminary data.</text>
</comment>
<proteinExistence type="inferred from homology"/>
<comment type="similarity">
    <text evidence="2">Belongs to the autoinducer-2 exporter (AI-2E) (TC 2.A.86) family.</text>
</comment>
<reference evidence="8 9" key="1">
    <citation type="submission" date="2019-03" db="EMBL/GenBank/DDBJ databases">
        <title>Genomics of glacier-inhabiting Cryobacterium strains.</title>
        <authorList>
            <person name="Liu Q."/>
            <person name="Xin Y.-H."/>
        </authorList>
    </citation>
    <scope>NUCLEOTIDE SEQUENCE [LARGE SCALE GENOMIC DNA]</scope>
    <source>
        <strain evidence="8 9">TMT1-23-1</strain>
    </source>
</reference>
<comment type="subcellular location">
    <subcellularLocation>
        <location evidence="1">Membrane</location>
        <topology evidence="1">Multi-pass membrane protein</topology>
    </subcellularLocation>
</comment>
<evidence type="ECO:0000256" key="4">
    <source>
        <dbReference type="ARBA" id="ARBA00022989"/>
    </source>
</evidence>
<feature type="transmembrane region" description="Helical" evidence="7">
    <location>
        <begin position="376"/>
        <end position="397"/>
    </location>
</feature>
<feature type="transmembrane region" description="Helical" evidence="7">
    <location>
        <begin position="142"/>
        <end position="164"/>
    </location>
</feature>
<accession>A0ABY2IZT5</accession>
<evidence type="ECO:0000256" key="5">
    <source>
        <dbReference type="ARBA" id="ARBA00023136"/>
    </source>
</evidence>
<evidence type="ECO:0000313" key="9">
    <source>
        <dbReference type="Proteomes" id="UP000297853"/>
    </source>
</evidence>
<dbReference type="PANTHER" id="PTHR21716">
    <property type="entry name" value="TRANSMEMBRANE PROTEIN"/>
    <property type="match status" value="1"/>
</dbReference>
<keyword evidence="9" id="KW-1185">Reference proteome</keyword>
<dbReference type="Pfam" id="PF01594">
    <property type="entry name" value="AI-2E_transport"/>
    <property type="match status" value="1"/>
</dbReference>
<evidence type="ECO:0000256" key="1">
    <source>
        <dbReference type="ARBA" id="ARBA00004141"/>
    </source>
</evidence>
<evidence type="ECO:0000256" key="3">
    <source>
        <dbReference type="ARBA" id="ARBA00022692"/>
    </source>
</evidence>
<feature type="region of interest" description="Disordered" evidence="6">
    <location>
        <begin position="1"/>
        <end position="51"/>
    </location>
</feature>
<dbReference type="EMBL" id="SOGQ01000055">
    <property type="protein sequence ID" value="TFC98177.1"/>
    <property type="molecule type" value="Genomic_DNA"/>
</dbReference>
<name>A0ABY2IZT5_9MICO</name>
<feature type="transmembrane region" description="Helical" evidence="7">
    <location>
        <begin position="273"/>
        <end position="295"/>
    </location>
</feature>
<feature type="transmembrane region" description="Helical" evidence="7">
    <location>
        <begin position="301"/>
        <end position="331"/>
    </location>
</feature>
<organism evidence="8 9">
    <name type="scientific">Cryobacterium sinapicolor</name>
    <dbReference type="NCBI Taxonomy" id="1259236"/>
    <lineage>
        <taxon>Bacteria</taxon>
        <taxon>Bacillati</taxon>
        <taxon>Actinomycetota</taxon>
        <taxon>Actinomycetes</taxon>
        <taxon>Micrococcales</taxon>
        <taxon>Microbacteriaceae</taxon>
        <taxon>Cryobacterium</taxon>
    </lineage>
</organism>
<dbReference type="PANTHER" id="PTHR21716:SF64">
    <property type="entry name" value="AI-2 TRANSPORT PROTEIN TQSA"/>
    <property type="match status" value="1"/>
</dbReference>
<keyword evidence="3 7" id="KW-0812">Transmembrane</keyword>
<feature type="transmembrane region" description="Helical" evidence="7">
    <location>
        <begin position="217"/>
        <end position="240"/>
    </location>
</feature>
<dbReference type="Proteomes" id="UP000297853">
    <property type="component" value="Unassembled WGS sequence"/>
</dbReference>
<evidence type="ECO:0000256" key="6">
    <source>
        <dbReference type="SAM" id="MobiDB-lite"/>
    </source>
</evidence>
<keyword evidence="5 7" id="KW-0472">Membrane</keyword>
<feature type="transmembrane region" description="Helical" evidence="7">
    <location>
        <begin position="338"/>
        <end position="356"/>
    </location>
</feature>
<evidence type="ECO:0000313" key="8">
    <source>
        <dbReference type="EMBL" id="TFC98177.1"/>
    </source>
</evidence>